<accession>A0A0G4I1F6</accession>
<evidence type="ECO:0000256" key="9">
    <source>
        <dbReference type="SAM" id="Coils"/>
    </source>
</evidence>
<evidence type="ECO:0000256" key="7">
    <source>
        <dbReference type="ARBA" id="ARBA00023242"/>
    </source>
</evidence>
<keyword evidence="4 8" id="KW-0747">Spliceosome</keyword>
<keyword evidence="7 8" id="KW-0539">Nucleus</keyword>
<evidence type="ECO:0000313" key="11">
    <source>
        <dbReference type="EMBL" id="CEM50721.1"/>
    </source>
</evidence>
<feature type="coiled-coil region" evidence="9">
    <location>
        <begin position="117"/>
        <end position="164"/>
    </location>
</feature>
<evidence type="ECO:0000256" key="10">
    <source>
        <dbReference type="SAM" id="MobiDB-lite"/>
    </source>
</evidence>
<feature type="binding site" evidence="8">
    <location>
        <position position="56"/>
    </location>
    <ligand>
        <name>Zn(2+)</name>
        <dbReference type="ChEBI" id="CHEBI:29105"/>
    </ligand>
</feature>
<comment type="subunit">
    <text evidence="8">Component of the spliceosome. Present in the activated B complex, the catalytically activated B* complex which catalyzes the branching, the catalytic step 1 C complex catalyzing the exon ligation, and the postcatalytic P complex containing the ligated exons (mRNA) and the excised lariat intron.</text>
</comment>
<dbReference type="PANTHER" id="PTHR12111">
    <property type="entry name" value="SPLICING FACTOR YJU2"/>
    <property type="match status" value="1"/>
</dbReference>
<organism evidence="11">
    <name type="scientific">Chromera velia CCMP2878</name>
    <dbReference type="NCBI Taxonomy" id="1169474"/>
    <lineage>
        <taxon>Eukaryota</taxon>
        <taxon>Sar</taxon>
        <taxon>Alveolata</taxon>
        <taxon>Colpodellida</taxon>
        <taxon>Chromeraceae</taxon>
        <taxon>Chromera</taxon>
    </lineage>
</organism>
<evidence type="ECO:0000256" key="6">
    <source>
        <dbReference type="ARBA" id="ARBA00023187"/>
    </source>
</evidence>
<evidence type="ECO:0000256" key="3">
    <source>
        <dbReference type="ARBA" id="ARBA00022723"/>
    </source>
</evidence>
<sequence length="376" mass="41530">MSERKVLNKYYSPDFDPQKLITRGKLLKKLNEGKPKKPRQMEVRMMMPFSMCCQTCGEFNYIGTKFNSRVEKVKGEDYIGIAIWRFYGKCNNCRAEFAFKTDPKNTDYILEFGGTRNYDAYRDADAAEKELREAEEKELEGDKMKQLEQKTYNTAKELDQLEALDEVRQINRRQLHREAATDRALDFIAASRDRKEEERQQALLAASIDEEDMEEFRELQRQLRAGEGGGELEGQEEEEEEDDEEDFAELKRKNPHIQAAEADGLSSASSSSSSSSGNAAGQMALVGVDSFGPSRAGTSSLVEGGGRGIAGRILGRPKVVVKRKALAEGMTAASSSSAASASAAGLQSSEKNEKEGGKGAAMQGGGLLDGYESESE</sequence>
<evidence type="ECO:0000256" key="2">
    <source>
        <dbReference type="ARBA" id="ARBA00022664"/>
    </source>
</evidence>
<feature type="region of interest" description="Disordered" evidence="10">
    <location>
        <begin position="327"/>
        <end position="376"/>
    </location>
</feature>
<dbReference type="GO" id="GO:0071006">
    <property type="term" value="C:U2-type catalytic step 1 spliceosome"/>
    <property type="evidence" value="ECO:0007669"/>
    <property type="project" value="UniProtKB-UniRule"/>
</dbReference>
<keyword evidence="2" id="KW-0507">mRNA processing</keyword>
<dbReference type="InterPro" id="IPR043701">
    <property type="entry name" value="Yju2"/>
</dbReference>
<dbReference type="VEuPathDB" id="CryptoDB:Cvel_10146"/>
<evidence type="ECO:0000256" key="8">
    <source>
        <dbReference type="HAMAP-Rule" id="MF_03226"/>
    </source>
</evidence>
<reference evidence="11" key="1">
    <citation type="submission" date="2014-11" db="EMBL/GenBank/DDBJ databases">
        <authorList>
            <person name="Otto D Thomas"/>
            <person name="Naeem Raeece"/>
        </authorList>
    </citation>
    <scope>NUCLEOTIDE SEQUENCE</scope>
</reference>
<keyword evidence="3 8" id="KW-0479">Metal-binding</keyword>
<name>A0A0G4I1F6_9ALVE</name>
<dbReference type="PANTHER" id="PTHR12111:SF1">
    <property type="entry name" value="SPLICING FACTOR YJU2"/>
    <property type="match status" value="1"/>
</dbReference>
<comment type="similarity">
    <text evidence="8">Belongs to the CWC16 family. YJU2 subfamily.</text>
</comment>
<proteinExistence type="inferred from homology"/>
<evidence type="ECO:0000256" key="1">
    <source>
        <dbReference type="ARBA" id="ARBA00004123"/>
    </source>
</evidence>
<feature type="compositionally biased region" description="Low complexity" evidence="10">
    <location>
        <begin position="266"/>
        <end position="276"/>
    </location>
</feature>
<dbReference type="GO" id="GO:0046872">
    <property type="term" value="F:metal ion binding"/>
    <property type="evidence" value="ECO:0007669"/>
    <property type="project" value="UniProtKB-KW"/>
</dbReference>
<keyword evidence="9" id="KW-0175">Coiled coil</keyword>
<feature type="binding site" evidence="8">
    <location>
        <position position="90"/>
    </location>
    <ligand>
        <name>Zn(2+)</name>
        <dbReference type="ChEBI" id="CHEBI:29105"/>
    </ligand>
</feature>
<dbReference type="EMBL" id="CDMZ01004735">
    <property type="protein sequence ID" value="CEM50721.1"/>
    <property type="molecule type" value="Genomic_DNA"/>
</dbReference>
<comment type="function">
    <text evidence="8">Part of the spliceosome which catalyzes two sequential transesterification reactions, first the excision of the non-coding intron from pre-mRNA and then the ligation of the coding exons to form the mature mRNA. Plays a role in stabilizing the structure of the spliceosome catalytic core and docking of the branch helix into the active site, producing 5'-exon and lariat intron-3'-intermediates.</text>
</comment>
<feature type="compositionally biased region" description="Low complexity" evidence="10">
    <location>
        <begin position="332"/>
        <end position="344"/>
    </location>
</feature>
<keyword evidence="6" id="KW-0508">mRNA splicing</keyword>
<keyword evidence="5 8" id="KW-0862">Zinc</keyword>
<dbReference type="Pfam" id="PF04502">
    <property type="entry name" value="Saf4_Yju2"/>
    <property type="match status" value="1"/>
</dbReference>
<dbReference type="HAMAP" id="MF_03226">
    <property type="entry name" value="YJU2"/>
    <property type="match status" value="1"/>
</dbReference>
<feature type="binding site" evidence="8">
    <location>
        <position position="53"/>
    </location>
    <ligand>
        <name>Zn(2+)</name>
        <dbReference type="ChEBI" id="CHEBI:29105"/>
    </ligand>
</feature>
<protein>
    <recommendedName>
        <fullName evidence="8">Splicing factor YJU2</fullName>
    </recommendedName>
</protein>
<feature type="binding site" evidence="8">
    <location>
        <position position="93"/>
    </location>
    <ligand>
        <name>Zn(2+)</name>
        <dbReference type="ChEBI" id="CHEBI:29105"/>
    </ligand>
</feature>
<feature type="compositionally biased region" description="Acidic residues" evidence="10">
    <location>
        <begin position="233"/>
        <end position="247"/>
    </location>
</feature>
<feature type="compositionally biased region" description="Gly residues" evidence="10">
    <location>
        <begin position="358"/>
        <end position="368"/>
    </location>
</feature>
<evidence type="ECO:0000256" key="4">
    <source>
        <dbReference type="ARBA" id="ARBA00022728"/>
    </source>
</evidence>
<comment type="subcellular location">
    <subcellularLocation>
        <location evidence="1 8">Nucleus</location>
    </subcellularLocation>
</comment>
<dbReference type="AlphaFoldDB" id="A0A0G4I1F6"/>
<gene>
    <name evidence="11" type="ORF">Cvel_10146</name>
</gene>
<evidence type="ECO:0000256" key="5">
    <source>
        <dbReference type="ARBA" id="ARBA00022833"/>
    </source>
</evidence>
<dbReference type="GO" id="GO:0000349">
    <property type="term" value="P:generation of catalytic spliceosome for first transesterification step"/>
    <property type="evidence" value="ECO:0007669"/>
    <property type="project" value="UniProtKB-UniRule"/>
</dbReference>
<dbReference type="InterPro" id="IPR007590">
    <property type="entry name" value="Saf4/Yju2"/>
</dbReference>
<feature type="region of interest" description="Disordered" evidence="10">
    <location>
        <begin position="225"/>
        <end position="310"/>
    </location>
</feature>
<dbReference type="PhylomeDB" id="A0A0G4I1F6"/>